<feature type="region of interest" description="Disordered" evidence="1">
    <location>
        <begin position="65"/>
        <end position="121"/>
    </location>
</feature>
<protein>
    <submittedName>
        <fullName evidence="2">Uncharacterized protein</fullName>
    </submittedName>
</protein>
<gene>
    <name evidence="2" type="ORF">SAMN05421854_103164</name>
</gene>
<dbReference type="EMBL" id="FOWC01000003">
    <property type="protein sequence ID" value="SFO83704.1"/>
    <property type="molecule type" value="Genomic_DNA"/>
</dbReference>
<evidence type="ECO:0000313" key="2">
    <source>
        <dbReference type="EMBL" id="SFO83704.1"/>
    </source>
</evidence>
<evidence type="ECO:0000256" key="1">
    <source>
        <dbReference type="SAM" id="MobiDB-lite"/>
    </source>
</evidence>
<evidence type="ECO:0000313" key="3">
    <source>
        <dbReference type="Proteomes" id="UP000199137"/>
    </source>
</evidence>
<reference evidence="3" key="1">
    <citation type="submission" date="2016-10" db="EMBL/GenBank/DDBJ databases">
        <authorList>
            <person name="Varghese N."/>
            <person name="Submissions S."/>
        </authorList>
    </citation>
    <scope>NUCLEOTIDE SEQUENCE [LARGE SCALE GENOMIC DNA]</scope>
    <source>
        <strain evidence="3">DSM 44637</strain>
    </source>
</reference>
<dbReference type="Proteomes" id="UP000199137">
    <property type="component" value="Unassembled WGS sequence"/>
</dbReference>
<dbReference type="STRING" id="112413.SAMN05421854_103164"/>
<accession>A0A1I5KF53</accession>
<feature type="region of interest" description="Disordered" evidence="1">
    <location>
        <begin position="25"/>
        <end position="49"/>
    </location>
</feature>
<proteinExistence type="predicted"/>
<sequence>MKFFCTEPVEYDARAGVYYKVHEGEEEDAGSTEGRGVSQQPFVEGHSFPCSNNDNSGWIPYDFSTVHGQKHSGQGNQVTVGQPVRRRSGPEAAQAACPRPLSRQEADQTQEALRAIRGRSP</sequence>
<name>A0A1I5KF53_9PSEU</name>
<dbReference type="AlphaFoldDB" id="A0A1I5KF53"/>
<organism evidence="2 3">
    <name type="scientific">Amycolatopsis rubida</name>
    <dbReference type="NCBI Taxonomy" id="112413"/>
    <lineage>
        <taxon>Bacteria</taxon>
        <taxon>Bacillati</taxon>
        <taxon>Actinomycetota</taxon>
        <taxon>Actinomycetes</taxon>
        <taxon>Pseudonocardiales</taxon>
        <taxon>Pseudonocardiaceae</taxon>
        <taxon>Amycolatopsis</taxon>
    </lineage>
</organism>
<feature type="compositionally biased region" description="Polar residues" evidence="1">
    <location>
        <begin position="71"/>
        <end position="80"/>
    </location>
</feature>